<name>A0A098EK31_9BACL</name>
<dbReference type="Proteomes" id="UP000043699">
    <property type="component" value="Unassembled WGS sequence"/>
</dbReference>
<evidence type="ECO:0000313" key="2">
    <source>
        <dbReference type="Proteomes" id="UP000043699"/>
    </source>
</evidence>
<gene>
    <name evidence="1" type="ORF">BN1080_01127</name>
</gene>
<proteinExistence type="predicted"/>
<keyword evidence="2" id="KW-1185">Reference proteome</keyword>
<dbReference type="AlphaFoldDB" id="A0A098EK31"/>
<dbReference type="RefSeq" id="WP_052650922.1">
    <property type="nucleotide sequence ID" value="NZ_CCXS01000001.1"/>
</dbReference>
<dbReference type="EMBL" id="CCXS01000001">
    <property type="protein sequence ID" value="CEG22205.1"/>
    <property type="molecule type" value="Genomic_DNA"/>
</dbReference>
<organism evidence="1 2">
    <name type="scientific">Planococcus massiliensis</name>
    <dbReference type="NCBI Taxonomy" id="1499687"/>
    <lineage>
        <taxon>Bacteria</taxon>
        <taxon>Bacillati</taxon>
        <taxon>Bacillota</taxon>
        <taxon>Bacilli</taxon>
        <taxon>Bacillales</taxon>
        <taxon>Caryophanaceae</taxon>
        <taxon>Planococcus</taxon>
    </lineage>
</organism>
<protein>
    <submittedName>
        <fullName evidence="1">Uncharacterized protein</fullName>
    </submittedName>
</protein>
<evidence type="ECO:0000313" key="1">
    <source>
        <dbReference type="EMBL" id="CEG22205.1"/>
    </source>
</evidence>
<reference evidence="1 2" key="1">
    <citation type="submission" date="2014-09" db="EMBL/GenBank/DDBJ databases">
        <authorList>
            <person name="Urmite Genomes Urmite Genomes"/>
        </authorList>
    </citation>
    <scope>NUCLEOTIDE SEQUENCE [LARGE SCALE GENOMIC DNA]</scope>
    <source>
        <strain evidence="1 2">ES2</strain>
    </source>
</reference>
<accession>A0A098EK31</accession>
<dbReference type="InterPro" id="IPR011989">
    <property type="entry name" value="ARM-like"/>
</dbReference>
<dbReference type="OrthoDB" id="2427879at2"/>
<dbReference type="Gene3D" id="1.25.10.10">
    <property type="entry name" value="Leucine-rich Repeat Variant"/>
    <property type="match status" value="1"/>
</dbReference>
<sequence length="95" mass="10622">MDSNIDFYASLRDWSPWDEADVLKMEYENRAQLAKSISCVGLLVDLSLDQHAEVRKAVAENPVTPLSTLKRLAEQDLCISVQQTAKNTLLALSKT</sequence>